<keyword evidence="14" id="KW-0479">Metal-binding</keyword>
<keyword evidence="14" id="KW-0460">Magnesium</keyword>
<evidence type="ECO:0000256" key="11">
    <source>
        <dbReference type="ARBA" id="ARBA00023136"/>
    </source>
</evidence>
<feature type="domain" description="FeoB-type G" evidence="16">
    <location>
        <begin position="14"/>
        <end position="170"/>
    </location>
</feature>
<dbReference type="NCBIfam" id="TIGR00437">
    <property type="entry name" value="feoB"/>
    <property type="match status" value="1"/>
</dbReference>
<dbReference type="GO" id="GO:0015093">
    <property type="term" value="F:ferrous iron transmembrane transporter activity"/>
    <property type="evidence" value="ECO:0007669"/>
    <property type="project" value="UniProtKB-UniRule"/>
</dbReference>
<dbReference type="NCBIfam" id="TIGR00231">
    <property type="entry name" value="small_GTP"/>
    <property type="match status" value="1"/>
</dbReference>
<gene>
    <name evidence="17" type="primary">feoB</name>
    <name evidence="17" type="ORF">DV733_05110</name>
</gene>
<evidence type="ECO:0000256" key="13">
    <source>
        <dbReference type="PIRSR" id="PIRSR603373-1"/>
    </source>
</evidence>
<dbReference type="Gene3D" id="3.40.50.300">
    <property type="entry name" value="P-loop containing nucleotide triphosphate hydrolases"/>
    <property type="match status" value="1"/>
</dbReference>
<dbReference type="SUPFAM" id="SSF52540">
    <property type="entry name" value="P-loop containing nucleoside triphosphate hydrolases"/>
    <property type="match status" value="1"/>
</dbReference>
<accession>A0A4D6HA22</accession>
<evidence type="ECO:0000256" key="12">
    <source>
        <dbReference type="NCBIfam" id="TIGR00437"/>
    </source>
</evidence>
<dbReference type="PANTHER" id="PTHR43185:SF1">
    <property type="entry name" value="FE(2+) TRANSPORTER FEOB"/>
    <property type="match status" value="1"/>
</dbReference>
<organism evidence="17 18">
    <name type="scientific">Halapricum salinum</name>
    <dbReference type="NCBI Taxonomy" id="1457250"/>
    <lineage>
        <taxon>Archaea</taxon>
        <taxon>Methanobacteriati</taxon>
        <taxon>Methanobacteriota</taxon>
        <taxon>Stenosarchaea group</taxon>
        <taxon>Halobacteria</taxon>
        <taxon>Halobacteriales</taxon>
        <taxon>Haloarculaceae</taxon>
        <taxon>Halapricum</taxon>
    </lineage>
</organism>
<feature type="transmembrane region" description="Helical" evidence="15">
    <location>
        <begin position="262"/>
        <end position="284"/>
    </location>
</feature>
<feature type="transmembrane region" description="Helical" evidence="15">
    <location>
        <begin position="383"/>
        <end position="405"/>
    </location>
</feature>
<dbReference type="PROSITE" id="PS51711">
    <property type="entry name" value="G_FEOB"/>
    <property type="match status" value="1"/>
</dbReference>
<dbReference type="InterPro" id="IPR030389">
    <property type="entry name" value="G_FEOB_dom"/>
</dbReference>
<sequence length="626" mass="67189">MSCHDHGPTEVDAEETIALVGCPNVGKSVVFNALAERYVDVSNYPGTTVDVTEAAFEDAKLTDTPGVYGVSSFDEEERITREIVLEADVAINVVDATRLERDLFLTLQLLDMGIPTVVALNMMDEADADGIDIDAETLEESLGVPVVPTVAVDGTGIDRLRARLPEATAPESTPIERWFDDLPEDVGATRAEKTLLVEEDEPTASQVADGDIVADGGALTFVDAGQREDVYTHRRRRVEDVVADAVARRERGSSWAERLSDYMLNPLTGTPIALAMLGVIYYLIGDLVAQRLVDFMEVTVFGAYYNPTVESFVGGLLPNASWAEPIEFLLLNDNLGLLTITVQYLVGVLLPLVVAFYLVISVMEDSGVLPRLAVLTDRGLTRIGLNGRAIVPMIVGVGCVTMAIITTRMVGSRRERLISTGLLGLAVPCSAQLGVIMGLLAGLGLVWWFGYVGVLLVVLGVAGVFLDRTLPGESTPLVTELPRMRVPRARNILRKTATRTKLFLREAVPLFGATALVVSALAYVGGLAAIQRALSPVTGMLGLPQEFGRVLLLGLIRRDFAAAGMTDLALGPAEVFVGLVVITLFVPCILSMVMILKERDARSALVMWLGSWIAAFGVGGLLAVVL</sequence>
<dbReference type="InterPro" id="IPR006073">
    <property type="entry name" value="GTP-bd"/>
</dbReference>
<evidence type="ECO:0000313" key="18">
    <source>
        <dbReference type="Proteomes" id="UP000296706"/>
    </source>
</evidence>
<evidence type="ECO:0000256" key="4">
    <source>
        <dbReference type="ARBA" id="ARBA00022496"/>
    </source>
</evidence>
<dbReference type="KEGG" id="hsn:DV733_05110"/>
<feature type="transmembrane region" description="Helical" evidence="15">
    <location>
        <begin position="417"/>
        <end position="440"/>
    </location>
</feature>
<keyword evidence="18" id="KW-1185">Reference proteome</keyword>
<dbReference type="EMBL" id="CP031310">
    <property type="protein sequence ID" value="QCC50660.1"/>
    <property type="molecule type" value="Genomic_DNA"/>
</dbReference>
<keyword evidence="7 15" id="KW-1133">Transmembrane helix</keyword>
<dbReference type="PANTHER" id="PTHR43185">
    <property type="entry name" value="FERROUS IRON TRANSPORT PROTEIN B"/>
    <property type="match status" value="1"/>
</dbReference>
<dbReference type="CDD" id="cd01879">
    <property type="entry name" value="FeoB"/>
    <property type="match status" value="1"/>
</dbReference>
<protein>
    <recommendedName>
        <fullName evidence="12">Ferrous iron transport protein B</fullName>
    </recommendedName>
</protein>
<evidence type="ECO:0000256" key="10">
    <source>
        <dbReference type="ARBA" id="ARBA00023134"/>
    </source>
</evidence>
<dbReference type="InterPro" id="IPR050860">
    <property type="entry name" value="FeoB_GTPase"/>
</dbReference>
<keyword evidence="2" id="KW-0813">Transport</keyword>
<evidence type="ECO:0000256" key="1">
    <source>
        <dbReference type="ARBA" id="ARBA00004651"/>
    </source>
</evidence>
<feature type="binding site" evidence="14">
    <location>
        <position position="32"/>
    </location>
    <ligand>
        <name>Mg(2+)</name>
        <dbReference type="ChEBI" id="CHEBI:18420"/>
        <label>2</label>
    </ligand>
</feature>
<keyword evidence="6 13" id="KW-0547">Nucleotide-binding</keyword>
<evidence type="ECO:0000256" key="9">
    <source>
        <dbReference type="ARBA" id="ARBA00023065"/>
    </source>
</evidence>
<keyword evidence="3" id="KW-1003">Cell membrane</keyword>
<dbReference type="AlphaFoldDB" id="A0A4D6HA22"/>
<dbReference type="Proteomes" id="UP000296706">
    <property type="component" value="Chromosome"/>
</dbReference>
<dbReference type="OrthoDB" id="85305at2157"/>
<dbReference type="RefSeq" id="WP_049994104.1">
    <property type="nucleotide sequence ID" value="NZ_CP031310.1"/>
</dbReference>
<evidence type="ECO:0000256" key="15">
    <source>
        <dbReference type="SAM" id="Phobius"/>
    </source>
</evidence>
<evidence type="ECO:0000256" key="2">
    <source>
        <dbReference type="ARBA" id="ARBA00022448"/>
    </source>
</evidence>
<dbReference type="InterPro" id="IPR011642">
    <property type="entry name" value="Gate_dom"/>
</dbReference>
<keyword evidence="9" id="KW-0406">Ion transport</keyword>
<feature type="transmembrane region" description="Helical" evidence="15">
    <location>
        <begin position="508"/>
        <end position="530"/>
    </location>
</feature>
<feature type="transmembrane region" description="Helical" evidence="15">
    <location>
        <begin position="575"/>
        <end position="596"/>
    </location>
</feature>
<keyword evidence="8" id="KW-0408">Iron</keyword>
<dbReference type="InterPro" id="IPR011640">
    <property type="entry name" value="Fe2_transport_prot_B_C"/>
</dbReference>
<dbReference type="GO" id="GO:0005886">
    <property type="term" value="C:plasma membrane"/>
    <property type="evidence" value="ECO:0007669"/>
    <property type="project" value="UniProtKB-SubCell"/>
</dbReference>
<feature type="binding site" evidence="14">
    <location>
        <position position="33"/>
    </location>
    <ligand>
        <name>Mg(2+)</name>
        <dbReference type="ChEBI" id="CHEBI:18420"/>
        <label>2</label>
    </ligand>
</feature>
<dbReference type="GO" id="GO:0005525">
    <property type="term" value="F:GTP binding"/>
    <property type="evidence" value="ECO:0007669"/>
    <property type="project" value="UniProtKB-KW"/>
</dbReference>
<dbReference type="GO" id="GO:0046872">
    <property type="term" value="F:metal ion binding"/>
    <property type="evidence" value="ECO:0007669"/>
    <property type="project" value="UniProtKB-KW"/>
</dbReference>
<feature type="transmembrane region" description="Helical" evidence="15">
    <location>
        <begin position="446"/>
        <end position="466"/>
    </location>
</feature>
<name>A0A4D6HA22_9EURY</name>
<evidence type="ECO:0000256" key="14">
    <source>
        <dbReference type="PIRSR" id="PIRSR603373-2"/>
    </source>
</evidence>
<evidence type="ECO:0000256" key="8">
    <source>
        <dbReference type="ARBA" id="ARBA00023004"/>
    </source>
</evidence>
<dbReference type="Pfam" id="PF02421">
    <property type="entry name" value="FeoB_N"/>
    <property type="match status" value="1"/>
</dbReference>
<dbReference type="STRING" id="1457250.GCA_000755225_03330"/>
<dbReference type="Pfam" id="PF07670">
    <property type="entry name" value="Gate"/>
    <property type="match status" value="1"/>
</dbReference>
<keyword evidence="5 15" id="KW-0812">Transmembrane</keyword>
<keyword evidence="4" id="KW-0410">Iron transport</keyword>
<feature type="binding site" evidence="13">
    <location>
        <begin position="121"/>
        <end position="124"/>
    </location>
    <ligand>
        <name>GTP</name>
        <dbReference type="ChEBI" id="CHEBI:37565"/>
        <label>1</label>
    </ligand>
</feature>
<dbReference type="Pfam" id="PF07664">
    <property type="entry name" value="FeoB_C"/>
    <property type="match status" value="1"/>
</dbReference>
<reference evidence="17 18" key="1">
    <citation type="journal article" date="2019" name="Nat. Commun.">
        <title>A new type of DNA phosphorothioation-based antiviral system in archaea.</title>
        <authorList>
            <person name="Xiong L."/>
            <person name="Liu S."/>
            <person name="Chen S."/>
            <person name="Xiao Y."/>
            <person name="Zhu B."/>
            <person name="Gao Y."/>
            <person name="Zhang Y."/>
            <person name="Chen B."/>
            <person name="Luo J."/>
            <person name="Deng Z."/>
            <person name="Chen X."/>
            <person name="Wang L."/>
            <person name="Chen S."/>
        </authorList>
    </citation>
    <scope>NUCLEOTIDE SEQUENCE [LARGE SCALE GENOMIC DNA]</scope>
    <source>
        <strain evidence="17 18">CBA1105</strain>
    </source>
</reference>
<evidence type="ECO:0000259" key="16">
    <source>
        <dbReference type="PROSITE" id="PS51711"/>
    </source>
</evidence>
<feature type="binding site" evidence="13">
    <location>
        <begin position="46"/>
        <end position="50"/>
    </location>
    <ligand>
        <name>GTP</name>
        <dbReference type="ChEBI" id="CHEBI:37565"/>
        <label>1</label>
    </ligand>
</feature>
<dbReference type="InterPro" id="IPR005225">
    <property type="entry name" value="Small_GTP-bd"/>
</dbReference>
<evidence type="ECO:0000313" key="17">
    <source>
        <dbReference type="EMBL" id="QCC50660.1"/>
    </source>
</evidence>
<dbReference type="InterPro" id="IPR027417">
    <property type="entry name" value="P-loop_NTPase"/>
</dbReference>
<keyword evidence="11 15" id="KW-0472">Membrane</keyword>
<keyword evidence="10 13" id="KW-0342">GTP-binding</keyword>
<feature type="binding site" evidence="13">
    <location>
        <begin position="63"/>
        <end position="66"/>
    </location>
    <ligand>
        <name>GTP</name>
        <dbReference type="ChEBI" id="CHEBI:37565"/>
        <label>1</label>
    </ligand>
</feature>
<evidence type="ECO:0000256" key="3">
    <source>
        <dbReference type="ARBA" id="ARBA00022475"/>
    </source>
</evidence>
<dbReference type="InterPro" id="IPR003373">
    <property type="entry name" value="Fe2_transport_prot-B"/>
</dbReference>
<dbReference type="GeneID" id="39847221"/>
<feature type="transmembrane region" description="Helical" evidence="15">
    <location>
        <begin position="335"/>
        <end position="363"/>
    </location>
</feature>
<dbReference type="PRINTS" id="PR00326">
    <property type="entry name" value="GTP1OBG"/>
</dbReference>
<feature type="binding site" evidence="13">
    <location>
        <begin position="21"/>
        <end position="28"/>
    </location>
    <ligand>
        <name>GTP</name>
        <dbReference type="ChEBI" id="CHEBI:37565"/>
        <label>1</label>
    </ligand>
</feature>
<evidence type="ECO:0000256" key="6">
    <source>
        <dbReference type="ARBA" id="ARBA00022741"/>
    </source>
</evidence>
<evidence type="ECO:0000256" key="7">
    <source>
        <dbReference type="ARBA" id="ARBA00022989"/>
    </source>
</evidence>
<feature type="transmembrane region" description="Helical" evidence="15">
    <location>
        <begin position="605"/>
        <end position="625"/>
    </location>
</feature>
<evidence type="ECO:0000256" key="5">
    <source>
        <dbReference type="ARBA" id="ARBA00022692"/>
    </source>
</evidence>
<comment type="subcellular location">
    <subcellularLocation>
        <location evidence="1">Cell membrane</location>
        <topology evidence="1">Multi-pass membrane protein</topology>
    </subcellularLocation>
</comment>
<proteinExistence type="predicted"/>